<dbReference type="Pfam" id="PF04354">
    <property type="entry name" value="ZipA_C"/>
    <property type="match status" value="1"/>
</dbReference>
<evidence type="ECO:0000256" key="9">
    <source>
        <dbReference type="RuleBase" id="RU003612"/>
    </source>
</evidence>
<keyword evidence="4 8" id="KW-0812">Transmembrane</keyword>
<evidence type="ECO:0000256" key="1">
    <source>
        <dbReference type="ARBA" id="ARBA00022475"/>
    </source>
</evidence>
<keyword evidence="7 8" id="KW-0131">Cell cycle</keyword>
<evidence type="ECO:0000256" key="3">
    <source>
        <dbReference type="ARBA" id="ARBA00022618"/>
    </source>
</evidence>
<dbReference type="PANTHER" id="PTHR38685">
    <property type="entry name" value="CELL DIVISION PROTEIN ZIPA"/>
    <property type="match status" value="1"/>
</dbReference>
<name>A0A9X3EFD9_9GAMM</name>
<evidence type="ECO:0000313" key="13">
    <source>
        <dbReference type="Proteomes" id="UP001150830"/>
    </source>
</evidence>
<keyword evidence="5 8" id="KW-1133">Transmembrane helix</keyword>
<evidence type="ECO:0000256" key="7">
    <source>
        <dbReference type="ARBA" id="ARBA00023306"/>
    </source>
</evidence>
<dbReference type="GO" id="GO:0005886">
    <property type="term" value="C:plasma membrane"/>
    <property type="evidence" value="ECO:0007669"/>
    <property type="project" value="UniProtKB-SubCell"/>
</dbReference>
<comment type="subunit">
    <text evidence="8">Interacts with FtsZ via their C-terminal domains.</text>
</comment>
<dbReference type="AlphaFoldDB" id="A0A9X3EFD9"/>
<evidence type="ECO:0000256" key="4">
    <source>
        <dbReference type="ARBA" id="ARBA00022692"/>
    </source>
</evidence>
<reference evidence="12" key="1">
    <citation type="submission" date="2022-11" db="EMBL/GenBank/DDBJ databases">
        <title>Parathalassolutuus dongxingensis gen. nov., sp. nov., a novel member of family Oceanospirillaceae isolated from a coastal shrimp pond in Guangxi, China.</title>
        <authorList>
            <person name="Chen H."/>
        </authorList>
    </citation>
    <scope>NUCLEOTIDE SEQUENCE</scope>
    <source>
        <strain evidence="12">G-43</strain>
    </source>
</reference>
<feature type="compositionally biased region" description="Basic and acidic residues" evidence="10">
    <location>
        <begin position="75"/>
        <end position="100"/>
    </location>
</feature>
<evidence type="ECO:0000256" key="8">
    <source>
        <dbReference type="HAMAP-Rule" id="MF_00509"/>
    </source>
</evidence>
<dbReference type="GO" id="GO:0000917">
    <property type="term" value="P:division septum assembly"/>
    <property type="evidence" value="ECO:0007669"/>
    <property type="project" value="TreeGrafter"/>
</dbReference>
<comment type="subcellular location">
    <subcellularLocation>
        <location evidence="8">Cell inner membrane</location>
        <topology evidence="8">Single-pass type I membrane protein</topology>
    </subcellularLocation>
    <text evidence="8">Localizes to the Z ring in an FtsZ-dependent manner.</text>
</comment>
<evidence type="ECO:0000256" key="2">
    <source>
        <dbReference type="ARBA" id="ARBA00022519"/>
    </source>
</evidence>
<feature type="transmembrane region" description="Helical" evidence="8">
    <location>
        <begin position="6"/>
        <end position="25"/>
    </location>
</feature>
<comment type="function">
    <text evidence="8 9">Essential cell division protein that stabilizes the FtsZ protofilaments by cross-linking them and that serves as a cytoplasmic membrane anchor for the Z ring. Also required for the recruitment to the septal ring of downstream cell division proteins.</text>
</comment>
<dbReference type="SMART" id="SM00771">
    <property type="entry name" value="ZipA_C"/>
    <property type="match status" value="1"/>
</dbReference>
<keyword evidence="3 8" id="KW-0132">Cell division</keyword>
<dbReference type="InterPro" id="IPR007449">
    <property type="entry name" value="ZipA_FtsZ-bd_C"/>
</dbReference>
<feature type="domain" description="ZipA C-terminal FtsZ-binding" evidence="11">
    <location>
        <begin position="317"/>
        <end position="447"/>
    </location>
</feature>
<evidence type="ECO:0000259" key="11">
    <source>
        <dbReference type="SMART" id="SM00771"/>
    </source>
</evidence>
<dbReference type="InterPro" id="IPR036765">
    <property type="entry name" value="ZipA_FtsZ-bd_C_sf"/>
</dbReference>
<accession>A0A9X3EFD9</accession>
<gene>
    <name evidence="8" type="primary">zipA</name>
    <name evidence="12" type="ORF">OUO13_15005</name>
</gene>
<dbReference type="GO" id="GO:0032153">
    <property type="term" value="C:cell division site"/>
    <property type="evidence" value="ECO:0007669"/>
    <property type="project" value="UniProtKB-UniRule"/>
</dbReference>
<dbReference type="Proteomes" id="UP001150830">
    <property type="component" value="Unassembled WGS sequence"/>
</dbReference>
<dbReference type="PANTHER" id="PTHR38685:SF1">
    <property type="entry name" value="CELL DIVISION PROTEIN ZIPA"/>
    <property type="match status" value="1"/>
</dbReference>
<dbReference type="InterPro" id="IPR011919">
    <property type="entry name" value="Cell_div_ZipA"/>
</dbReference>
<dbReference type="RefSeq" id="WP_283174703.1">
    <property type="nucleotide sequence ID" value="NZ_JAPNOA010000056.1"/>
</dbReference>
<dbReference type="Gene3D" id="3.30.1400.10">
    <property type="entry name" value="ZipA, C-terminal FtsZ-binding domain"/>
    <property type="match status" value="1"/>
</dbReference>
<dbReference type="EMBL" id="JAPNOA010000056">
    <property type="protein sequence ID" value="MCY0966494.1"/>
    <property type="molecule type" value="Genomic_DNA"/>
</dbReference>
<sequence length="466" mass="51914">MELTRHTVMILIGLLVVVVIVIDGVRRMRKARAAALKLDISNEFRFPETEHNPELQGRARVVGGRTDGATTARQVNERKNAERKGAERKTTERKVTERKEPVAGSFVADRAEREPQLSFSASDEIVSPTRVVKPQEAVVASEPAIFEDEVAAEDASVIEPAHSVKPRPTGNQLQSSLNDWLDANSSEVAEQEAVMEQAAIIPRVKPANLDVSVPVLMTVKDLGAEPLVEGTEARNAEKAKPGRPAITEDDIIATFDPAEEHSSVFHAAMDDNLDEERFDDPHLEDEIEQQDEVENAGSKMVIYARDDSEDLSQRPPAEVVLVIHVRARDENGMSGLSLLHLFDGCDLRLGREGIFHRFEDADGRGSIQFSIAQTWEPGIFDPETMENEAYAGLTLFMSLPGASRPQEAYQAMSEMARLMSKHLNAELLDSTRSIFTLQTTEHDRQQISEFERRQHLANKQRTGKKR</sequence>
<comment type="similarity">
    <text evidence="8 9">Belongs to the ZipA family.</text>
</comment>
<dbReference type="GO" id="GO:0043093">
    <property type="term" value="P:FtsZ-dependent cytokinesis"/>
    <property type="evidence" value="ECO:0007669"/>
    <property type="project" value="UniProtKB-UniRule"/>
</dbReference>
<evidence type="ECO:0000256" key="5">
    <source>
        <dbReference type="ARBA" id="ARBA00022989"/>
    </source>
</evidence>
<protein>
    <recommendedName>
        <fullName evidence="8 9">Cell division protein ZipA</fullName>
    </recommendedName>
</protein>
<dbReference type="SUPFAM" id="SSF64383">
    <property type="entry name" value="Cell-division protein ZipA, C-terminal domain"/>
    <property type="match status" value="1"/>
</dbReference>
<keyword evidence="2 8" id="KW-0997">Cell inner membrane</keyword>
<keyword evidence="1 8" id="KW-1003">Cell membrane</keyword>
<keyword evidence="6 8" id="KW-0472">Membrane</keyword>
<keyword evidence="13" id="KW-1185">Reference proteome</keyword>
<evidence type="ECO:0000256" key="6">
    <source>
        <dbReference type="ARBA" id="ARBA00023136"/>
    </source>
</evidence>
<comment type="caution">
    <text evidence="12">The sequence shown here is derived from an EMBL/GenBank/DDBJ whole genome shotgun (WGS) entry which is preliminary data.</text>
</comment>
<evidence type="ECO:0000313" key="12">
    <source>
        <dbReference type="EMBL" id="MCY0966494.1"/>
    </source>
</evidence>
<organism evidence="12 13">
    <name type="scientific">Parathalassolituus penaei</name>
    <dbReference type="NCBI Taxonomy" id="2997323"/>
    <lineage>
        <taxon>Bacteria</taxon>
        <taxon>Pseudomonadati</taxon>
        <taxon>Pseudomonadota</taxon>
        <taxon>Gammaproteobacteria</taxon>
        <taxon>Oceanospirillales</taxon>
        <taxon>Oceanospirillaceae</taxon>
        <taxon>Parathalassolituus</taxon>
    </lineage>
</organism>
<feature type="region of interest" description="Disordered" evidence="10">
    <location>
        <begin position="63"/>
        <end position="100"/>
    </location>
</feature>
<evidence type="ECO:0000256" key="10">
    <source>
        <dbReference type="SAM" id="MobiDB-lite"/>
    </source>
</evidence>
<proteinExistence type="inferred from homology"/>
<dbReference type="HAMAP" id="MF_00509">
    <property type="entry name" value="ZipA"/>
    <property type="match status" value="1"/>
</dbReference>